<dbReference type="SMART" id="SM00984">
    <property type="entry name" value="UDPG_MGDP_dh_C"/>
    <property type="match status" value="1"/>
</dbReference>
<dbReference type="InterPro" id="IPR014026">
    <property type="entry name" value="UDP-Glc/GDP-Man_DH_dimer"/>
</dbReference>
<dbReference type="GO" id="GO:0016616">
    <property type="term" value="F:oxidoreductase activity, acting on the CH-OH group of donors, NAD or NADP as acceptor"/>
    <property type="evidence" value="ECO:0007669"/>
    <property type="project" value="InterPro"/>
</dbReference>
<dbReference type="InterPro" id="IPR008927">
    <property type="entry name" value="6-PGluconate_DH-like_C_sf"/>
</dbReference>
<evidence type="ECO:0000256" key="1">
    <source>
        <dbReference type="ARBA" id="ARBA00006601"/>
    </source>
</evidence>
<keyword evidence="3" id="KW-0520">NAD</keyword>
<dbReference type="Proteomes" id="UP000001492">
    <property type="component" value="Chromosome 1"/>
</dbReference>
<evidence type="ECO:0000256" key="2">
    <source>
        <dbReference type="ARBA" id="ARBA00023002"/>
    </source>
</evidence>
<dbReference type="eggNOG" id="COG0677">
    <property type="taxonomic scope" value="Bacteria"/>
</dbReference>
<dbReference type="SUPFAM" id="SSF52413">
    <property type="entry name" value="UDP-glucose/GDP-mannose dehydrogenase C-terminal domain"/>
    <property type="match status" value="1"/>
</dbReference>
<evidence type="ECO:0000256" key="3">
    <source>
        <dbReference type="ARBA" id="ARBA00023027"/>
    </source>
</evidence>
<evidence type="ECO:0000259" key="5">
    <source>
        <dbReference type="SMART" id="SM00984"/>
    </source>
</evidence>
<dbReference type="AlphaFoldDB" id="E8RMB8"/>
<proteinExistence type="inferred from homology"/>
<dbReference type="STRING" id="573065.Astex_2213"/>
<evidence type="ECO:0000256" key="4">
    <source>
        <dbReference type="PIRNR" id="PIRNR000124"/>
    </source>
</evidence>
<dbReference type="InterPro" id="IPR036291">
    <property type="entry name" value="NAD(P)-bd_dom_sf"/>
</dbReference>
<protein>
    <submittedName>
        <fullName evidence="6">Nucleotide sugar dehydrogenase</fullName>
    </submittedName>
</protein>
<dbReference type="Pfam" id="PF00984">
    <property type="entry name" value="UDPG_MGDP_dh"/>
    <property type="match status" value="1"/>
</dbReference>
<dbReference type="InterPro" id="IPR028359">
    <property type="entry name" value="UDP_ManNAc/GlcNAc_DH"/>
</dbReference>
<dbReference type="KEGG" id="aex:Astex_2213"/>
<dbReference type="Pfam" id="PF03720">
    <property type="entry name" value="UDPG_MGDP_dh_C"/>
    <property type="match status" value="1"/>
</dbReference>
<dbReference type="EMBL" id="CP002395">
    <property type="protein sequence ID" value="ADU13869.1"/>
    <property type="molecule type" value="Genomic_DNA"/>
</dbReference>
<dbReference type="InterPro" id="IPR017476">
    <property type="entry name" value="UDP-Glc/GDP-Man"/>
</dbReference>
<dbReference type="PANTHER" id="PTHR43491:SF2">
    <property type="entry name" value="UDP-N-ACETYL-D-MANNOSAMINE DEHYDROGENASE"/>
    <property type="match status" value="1"/>
</dbReference>
<gene>
    <name evidence="6" type="ordered locus">Astex_2213</name>
</gene>
<dbReference type="PANTHER" id="PTHR43491">
    <property type="entry name" value="UDP-N-ACETYL-D-MANNOSAMINE DEHYDROGENASE"/>
    <property type="match status" value="1"/>
</dbReference>
<dbReference type="InterPro" id="IPR001732">
    <property type="entry name" value="UDP-Glc/GDP-Man_DH_N"/>
</dbReference>
<sequence length="449" mass="48726">MLPHSFKDKKVCIVGLGYVGLTLAVAMADAGFRVHGVEVDQHILACLADEKAHFSEIGLNERLSAQIQRGTMTFSGQIERDTETTVYIVTVGTPVKADKKTNYASFTAVMNGISTVLKPNDMVILRSTVRVGVTKELAKPILDKVGVTYDLAFCPERTLEGKALLELRTLPQVVGGVDEQSTFRASQIFAFLTPSIMKVSNAETAEMVKLINNTQRDMMFAFANEVAEMCDTLGISAQEVISSGNLGYPRANLPYPGPVGGPCLEKDPYILAEGLENHGFRPGLALAGRLWNEGIPERSVARMKADLTERGNPNPLKIAILGSAFKGRPETDDLRGSPVIAIIEELRKAFPGSELVAWDPIVSAPNLASLGLTPLESVEDAFEGAGLVVMQNNHVALERLKLPKLGALMAAPGLIYDFWHQHTLLRRTELPEGIRYSALGAFNYNGEGH</sequence>
<dbReference type="InterPro" id="IPR014027">
    <property type="entry name" value="UDP-Glc/GDP-Man_DH_C"/>
</dbReference>
<dbReference type="SUPFAM" id="SSF48179">
    <property type="entry name" value="6-phosphogluconate dehydrogenase C-terminal domain-like"/>
    <property type="match status" value="1"/>
</dbReference>
<dbReference type="Pfam" id="PF03721">
    <property type="entry name" value="UDPG_MGDP_dh_N"/>
    <property type="match status" value="1"/>
</dbReference>
<dbReference type="InterPro" id="IPR036220">
    <property type="entry name" value="UDP-Glc/GDP-Man_DH_C_sf"/>
</dbReference>
<name>E8RMB8_ASTEC</name>
<keyword evidence="2" id="KW-0560">Oxidoreductase</keyword>
<keyword evidence="7" id="KW-1185">Reference proteome</keyword>
<dbReference type="Gene3D" id="3.40.50.720">
    <property type="entry name" value="NAD(P)-binding Rossmann-like Domain"/>
    <property type="match status" value="2"/>
</dbReference>
<dbReference type="PIRSF" id="PIRSF000124">
    <property type="entry name" value="UDPglc_GDPman_dh"/>
    <property type="match status" value="1"/>
</dbReference>
<dbReference type="NCBIfam" id="TIGR03026">
    <property type="entry name" value="NDP-sugDHase"/>
    <property type="match status" value="1"/>
</dbReference>
<reference evidence="7" key="1">
    <citation type="submission" date="2010-12" db="EMBL/GenBank/DDBJ databases">
        <title>Complete sequence of chromosome 1 of Asticcacaulis excentricus CB 48.</title>
        <authorList>
            <consortium name="US DOE Joint Genome Institute"/>
            <person name="Lucas S."/>
            <person name="Copeland A."/>
            <person name="Lapidus A."/>
            <person name="Cheng J.-F."/>
            <person name="Bruce D."/>
            <person name="Goodwin L."/>
            <person name="Pitluck S."/>
            <person name="Teshima H."/>
            <person name="Davenport K."/>
            <person name="Detter J.C."/>
            <person name="Han C."/>
            <person name="Tapia R."/>
            <person name="Land M."/>
            <person name="Hauser L."/>
            <person name="Jeffries C."/>
            <person name="Kyrpides N."/>
            <person name="Ivanova N."/>
            <person name="Ovchinnikova G."/>
            <person name="Brun Y.V."/>
            <person name="Woyke T."/>
        </authorList>
    </citation>
    <scope>NUCLEOTIDE SEQUENCE [LARGE SCALE GENOMIC DNA]</scope>
    <source>
        <strain evidence="7">ATCC 15261 / DSM 4724 / KCTC 12464 / NCIMB 9791 / VKM B-1370 / CB 48</strain>
    </source>
</reference>
<dbReference type="GO" id="GO:0051287">
    <property type="term" value="F:NAD binding"/>
    <property type="evidence" value="ECO:0007669"/>
    <property type="project" value="InterPro"/>
</dbReference>
<feature type="domain" description="UDP-glucose/GDP-mannose dehydrogenase C-terminal" evidence="5">
    <location>
        <begin position="319"/>
        <end position="424"/>
    </location>
</feature>
<dbReference type="SUPFAM" id="SSF51735">
    <property type="entry name" value="NAD(P)-binding Rossmann-fold domains"/>
    <property type="match status" value="1"/>
</dbReference>
<dbReference type="HOGENOM" id="CLU_023810_3_2_5"/>
<accession>E8RMB8</accession>
<organism evidence="6 7">
    <name type="scientific">Asticcacaulis excentricus (strain ATCC 15261 / DSM 4724 / KCTC 12464 / NCIMB 9791 / VKM B-1370 / CB 48)</name>
    <dbReference type="NCBI Taxonomy" id="573065"/>
    <lineage>
        <taxon>Bacteria</taxon>
        <taxon>Pseudomonadati</taxon>
        <taxon>Pseudomonadota</taxon>
        <taxon>Alphaproteobacteria</taxon>
        <taxon>Caulobacterales</taxon>
        <taxon>Caulobacteraceae</taxon>
        <taxon>Asticcacaulis</taxon>
    </lineage>
</organism>
<dbReference type="PIRSF" id="PIRSF500136">
    <property type="entry name" value="UDP_ManNAc_DH"/>
    <property type="match status" value="1"/>
</dbReference>
<evidence type="ECO:0000313" key="7">
    <source>
        <dbReference type="Proteomes" id="UP000001492"/>
    </source>
</evidence>
<dbReference type="GO" id="GO:0000271">
    <property type="term" value="P:polysaccharide biosynthetic process"/>
    <property type="evidence" value="ECO:0007669"/>
    <property type="project" value="InterPro"/>
</dbReference>
<comment type="similarity">
    <text evidence="1 4">Belongs to the UDP-glucose/GDP-mannose dehydrogenase family.</text>
</comment>
<dbReference type="GO" id="GO:0016628">
    <property type="term" value="F:oxidoreductase activity, acting on the CH-CH group of donors, NAD or NADP as acceptor"/>
    <property type="evidence" value="ECO:0007669"/>
    <property type="project" value="InterPro"/>
</dbReference>
<evidence type="ECO:0000313" key="6">
    <source>
        <dbReference type="EMBL" id="ADU13869.1"/>
    </source>
</evidence>